<feature type="transmembrane region" description="Helical" evidence="5">
    <location>
        <begin position="25"/>
        <end position="46"/>
    </location>
</feature>
<gene>
    <name evidence="6" type="ORF">Pla123a_06660</name>
</gene>
<accession>A0A5C5ZEJ9</accession>
<evidence type="ECO:0000256" key="4">
    <source>
        <dbReference type="ARBA" id="ARBA00023136"/>
    </source>
</evidence>
<keyword evidence="7" id="KW-1185">Reference proteome</keyword>
<organism evidence="6 7">
    <name type="scientific">Posidoniimonas polymericola</name>
    <dbReference type="NCBI Taxonomy" id="2528002"/>
    <lineage>
        <taxon>Bacteria</taxon>
        <taxon>Pseudomonadati</taxon>
        <taxon>Planctomycetota</taxon>
        <taxon>Planctomycetia</taxon>
        <taxon>Pirellulales</taxon>
        <taxon>Lacipirellulaceae</taxon>
        <taxon>Posidoniimonas</taxon>
    </lineage>
</organism>
<dbReference type="RefSeq" id="WP_146584087.1">
    <property type="nucleotide sequence ID" value="NZ_SJPO01000001.1"/>
</dbReference>
<dbReference type="GO" id="GO:0009403">
    <property type="term" value="P:toxin biosynthetic process"/>
    <property type="evidence" value="ECO:0007669"/>
    <property type="project" value="InterPro"/>
</dbReference>
<dbReference type="GO" id="GO:0016020">
    <property type="term" value="C:membrane"/>
    <property type="evidence" value="ECO:0007669"/>
    <property type="project" value="UniProtKB-SubCell"/>
</dbReference>
<dbReference type="AlphaFoldDB" id="A0A5C5ZEJ9"/>
<dbReference type="Pfam" id="PF02674">
    <property type="entry name" value="Colicin_V"/>
    <property type="match status" value="1"/>
</dbReference>
<dbReference type="InterPro" id="IPR003825">
    <property type="entry name" value="Colicin-V_CvpA"/>
</dbReference>
<keyword evidence="2 5" id="KW-0812">Transmembrane</keyword>
<protein>
    <submittedName>
        <fullName evidence="6">Colicin V production protein</fullName>
    </submittedName>
</protein>
<evidence type="ECO:0000313" key="7">
    <source>
        <dbReference type="Proteomes" id="UP000318478"/>
    </source>
</evidence>
<evidence type="ECO:0000256" key="3">
    <source>
        <dbReference type="ARBA" id="ARBA00022989"/>
    </source>
</evidence>
<sequence length="211" mass="22499">MFIAIVAVVFFAGFAMTVREGLWHNLLLLCHMILASVVAFGFYQPLTVWADEAAGGEYTYILDLMVFWGLFALTVTVLKTLGTTLSPVQVKFLHPLEKYAGPAFGLFCGLTLASIAAVSIHLAALPKDTMGGAILHDGGSADSPSLITTSPDLAFLAAAEIFTDPNGLGDGGDFEPGPWVEDYAARRERFEGVMGAAKAAWELKVKRGGAR</sequence>
<dbReference type="OrthoDB" id="272639at2"/>
<keyword evidence="3 5" id="KW-1133">Transmembrane helix</keyword>
<dbReference type="Proteomes" id="UP000318478">
    <property type="component" value="Unassembled WGS sequence"/>
</dbReference>
<feature type="transmembrane region" description="Helical" evidence="5">
    <location>
        <begin position="99"/>
        <end position="125"/>
    </location>
</feature>
<keyword evidence="4 5" id="KW-0472">Membrane</keyword>
<evidence type="ECO:0000256" key="2">
    <source>
        <dbReference type="ARBA" id="ARBA00022692"/>
    </source>
</evidence>
<name>A0A5C5ZEJ9_9BACT</name>
<proteinExistence type="predicted"/>
<comment type="caution">
    <text evidence="6">The sequence shown here is derived from an EMBL/GenBank/DDBJ whole genome shotgun (WGS) entry which is preliminary data.</text>
</comment>
<evidence type="ECO:0000256" key="1">
    <source>
        <dbReference type="ARBA" id="ARBA00004141"/>
    </source>
</evidence>
<evidence type="ECO:0000313" key="6">
    <source>
        <dbReference type="EMBL" id="TWT85859.1"/>
    </source>
</evidence>
<comment type="subcellular location">
    <subcellularLocation>
        <location evidence="1">Membrane</location>
        <topology evidence="1">Multi-pass membrane protein</topology>
    </subcellularLocation>
</comment>
<dbReference type="EMBL" id="SJPO01000001">
    <property type="protein sequence ID" value="TWT85859.1"/>
    <property type="molecule type" value="Genomic_DNA"/>
</dbReference>
<reference evidence="6 7" key="1">
    <citation type="submission" date="2019-02" db="EMBL/GenBank/DDBJ databases">
        <title>Deep-cultivation of Planctomycetes and their phenomic and genomic characterization uncovers novel biology.</title>
        <authorList>
            <person name="Wiegand S."/>
            <person name="Jogler M."/>
            <person name="Boedeker C."/>
            <person name="Pinto D."/>
            <person name="Vollmers J."/>
            <person name="Rivas-Marin E."/>
            <person name="Kohn T."/>
            <person name="Peeters S.H."/>
            <person name="Heuer A."/>
            <person name="Rast P."/>
            <person name="Oberbeckmann S."/>
            <person name="Bunk B."/>
            <person name="Jeske O."/>
            <person name="Meyerdierks A."/>
            <person name="Storesund J.E."/>
            <person name="Kallscheuer N."/>
            <person name="Luecker S."/>
            <person name="Lage O.M."/>
            <person name="Pohl T."/>
            <person name="Merkel B.J."/>
            <person name="Hornburger P."/>
            <person name="Mueller R.-W."/>
            <person name="Bruemmer F."/>
            <person name="Labrenz M."/>
            <person name="Spormann A.M."/>
            <person name="Op Den Camp H."/>
            <person name="Overmann J."/>
            <person name="Amann R."/>
            <person name="Jetten M.S.M."/>
            <person name="Mascher T."/>
            <person name="Medema M.H."/>
            <person name="Devos D.P."/>
            <person name="Kaster A.-K."/>
            <person name="Ovreas L."/>
            <person name="Rohde M."/>
            <person name="Galperin M.Y."/>
            <person name="Jogler C."/>
        </authorList>
    </citation>
    <scope>NUCLEOTIDE SEQUENCE [LARGE SCALE GENOMIC DNA]</scope>
    <source>
        <strain evidence="6 7">Pla123a</strain>
    </source>
</reference>
<evidence type="ECO:0000256" key="5">
    <source>
        <dbReference type="SAM" id="Phobius"/>
    </source>
</evidence>
<feature type="transmembrane region" description="Helical" evidence="5">
    <location>
        <begin position="58"/>
        <end position="79"/>
    </location>
</feature>